<name>A0AAV5BST0_ELECO</name>
<keyword evidence="13" id="KW-0675">Receptor</keyword>
<keyword evidence="5 17" id="KW-0812">Transmembrane</keyword>
<dbReference type="InterPro" id="IPR000858">
    <property type="entry name" value="S_locus_glycoprot_dom"/>
</dbReference>
<dbReference type="GO" id="GO:0004674">
    <property type="term" value="F:protein serine/threonine kinase activity"/>
    <property type="evidence" value="ECO:0007669"/>
    <property type="project" value="UniProtKB-KW"/>
</dbReference>
<dbReference type="InterPro" id="IPR001245">
    <property type="entry name" value="Ser-Thr/Tyr_kinase_cat_dom"/>
</dbReference>
<evidence type="ECO:0000256" key="4">
    <source>
        <dbReference type="ARBA" id="ARBA00022679"/>
    </source>
</evidence>
<keyword evidence="11 17" id="KW-0472">Membrane</keyword>
<keyword evidence="12" id="KW-1015">Disulfide bond</keyword>
<evidence type="ECO:0000256" key="2">
    <source>
        <dbReference type="ARBA" id="ARBA00012513"/>
    </source>
</evidence>
<dbReference type="InterPro" id="IPR011009">
    <property type="entry name" value="Kinase-like_dom_sf"/>
</dbReference>
<dbReference type="SMART" id="SM00220">
    <property type="entry name" value="S_TKc"/>
    <property type="match status" value="1"/>
</dbReference>
<comment type="catalytic activity">
    <reaction evidence="14">
        <text>L-threonyl-[protein] + ATP = O-phospho-L-threonyl-[protein] + ADP + H(+)</text>
        <dbReference type="Rhea" id="RHEA:46608"/>
        <dbReference type="Rhea" id="RHEA-COMP:11060"/>
        <dbReference type="Rhea" id="RHEA-COMP:11605"/>
        <dbReference type="ChEBI" id="CHEBI:15378"/>
        <dbReference type="ChEBI" id="CHEBI:30013"/>
        <dbReference type="ChEBI" id="CHEBI:30616"/>
        <dbReference type="ChEBI" id="CHEBI:61977"/>
        <dbReference type="ChEBI" id="CHEBI:456216"/>
        <dbReference type="EC" id="2.7.11.1"/>
    </reaction>
</comment>
<evidence type="ECO:0000256" key="3">
    <source>
        <dbReference type="ARBA" id="ARBA00022527"/>
    </source>
</evidence>
<dbReference type="PANTHER" id="PTHR47974:SF19">
    <property type="entry name" value="RECEPTOR-LIKE SERINE_THREONINE-PROTEIN KINASE"/>
    <property type="match status" value="1"/>
</dbReference>
<evidence type="ECO:0000256" key="6">
    <source>
        <dbReference type="ARBA" id="ARBA00022729"/>
    </source>
</evidence>
<dbReference type="PROSITE" id="PS00107">
    <property type="entry name" value="PROTEIN_KINASE_ATP"/>
    <property type="match status" value="1"/>
</dbReference>
<evidence type="ECO:0000256" key="5">
    <source>
        <dbReference type="ARBA" id="ARBA00022692"/>
    </source>
</evidence>
<dbReference type="AlphaFoldDB" id="A0AAV5BST0"/>
<dbReference type="InterPro" id="IPR036426">
    <property type="entry name" value="Bulb-type_lectin_dom_sf"/>
</dbReference>
<dbReference type="SMART" id="SM00473">
    <property type="entry name" value="PAN_AP"/>
    <property type="match status" value="1"/>
</dbReference>
<dbReference type="InterPro" id="IPR017441">
    <property type="entry name" value="Protein_kinase_ATP_BS"/>
</dbReference>
<dbReference type="GO" id="GO:0051707">
    <property type="term" value="P:response to other organism"/>
    <property type="evidence" value="ECO:0007669"/>
    <property type="project" value="UniProtKB-ARBA"/>
</dbReference>
<dbReference type="Pfam" id="PF07714">
    <property type="entry name" value="PK_Tyr_Ser-Thr"/>
    <property type="match status" value="1"/>
</dbReference>
<dbReference type="Gene3D" id="3.30.200.20">
    <property type="entry name" value="Phosphorylase Kinase, domain 1"/>
    <property type="match status" value="1"/>
</dbReference>
<dbReference type="Gene3D" id="2.90.10.10">
    <property type="entry name" value="Bulb-type lectin domain"/>
    <property type="match status" value="1"/>
</dbReference>
<dbReference type="Gene3D" id="1.10.510.10">
    <property type="entry name" value="Transferase(Phosphotransferase) domain 1"/>
    <property type="match status" value="1"/>
</dbReference>
<dbReference type="InterPro" id="IPR008271">
    <property type="entry name" value="Ser/Thr_kinase_AS"/>
</dbReference>
<dbReference type="FunFam" id="2.90.10.10:FF:000002">
    <property type="entry name" value="Serine/threonine-protein kinase"/>
    <property type="match status" value="1"/>
</dbReference>
<reference evidence="21" key="2">
    <citation type="submission" date="2021-12" db="EMBL/GenBank/DDBJ databases">
        <title>Resequencing data analysis of finger millet.</title>
        <authorList>
            <person name="Hatakeyama M."/>
            <person name="Aluri S."/>
            <person name="Balachadran M.T."/>
            <person name="Sivarajan S.R."/>
            <person name="Poveda L."/>
            <person name="Shimizu-Inatsugi R."/>
            <person name="Schlapbach R."/>
            <person name="Sreeman S.M."/>
            <person name="Shimizu K.K."/>
        </authorList>
    </citation>
    <scope>NUCLEOTIDE SEQUENCE</scope>
</reference>
<feature type="transmembrane region" description="Helical" evidence="17">
    <location>
        <begin position="429"/>
        <end position="449"/>
    </location>
</feature>
<feature type="binding site" evidence="16">
    <location>
        <position position="510"/>
    </location>
    <ligand>
        <name>ATP</name>
        <dbReference type="ChEBI" id="CHEBI:30616"/>
    </ligand>
</feature>
<evidence type="ECO:0000259" key="20">
    <source>
        <dbReference type="PROSITE" id="PS50948"/>
    </source>
</evidence>
<dbReference type="InterPro" id="IPR003609">
    <property type="entry name" value="Pan_app"/>
</dbReference>
<dbReference type="EMBL" id="BQKI01000002">
    <property type="protein sequence ID" value="GJM88658.1"/>
    <property type="molecule type" value="Genomic_DNA"/>
</dbReference>
<feature type="domain" description="Bulb-type lectin" evidence="19">
    <location>
        <begin position="1"/>
        <end position="129"/>
    </location>
</feature>
<dbReference type="InterPro" id="IPR000719">
    <property type="entry name" value="Prot_kinase_dom"/>
</dbReference>
<dbReference type="PROSITE" id="PS50927">
    <property type="entry name" value="BULB_LECTIN"/>
    <property type="match status" value="1"/>
</dbReference>
<dbReference type="PROSITE" id="PS00108">
    <property type="entry name" value="PROTEIN_KINASE_ST"/>
    <property type="match status" value="1"/>
</dbReference>
<keyword evidence="10 17" id="KW-1133">Transmembrane helix</keyword>
<evidence type="ECO:0000256" key="17">
    <source>
        <dbReference type="SAM" id="Phobius"/>
    </source>
</evidence>
<evidence type="ECO:0000259" key="19">
    <source>
        <dbReference type="PROSITE" id="PS50927"/>
    </source>
</evidence>
<comment type="caution">
    <text evidence="21">The sequence shown here is derived from an EMBL/GenBank/DDBJ whole genome shotgun (WGS) entry which is preliminary data.</text>
</comment>
<dbReference type="Pfam" id="PF00954">
    <property type="entry name" value="S_locus_glycop"/>
    <property type="match status" value="1"/>
</dbReference>
<evidence type="ECO:0000256" key="10">
    <source>
        <dbReference type="ARBA" id="ARBA00022989"/>
    </source>
</evidence>
<dbReference type="CDD" id="cd00028">
    <property type="entry name" value="B_lectin"/>
    <property type="match status" value="1"/>
</dbReference>
<protein>
    <recommendedName>
        <fullName evidence="2">non-specific serine/threonine protein kinase</fullName>
        <ecNumber evidence="2">2.7.11.1</ecNumber>
    </recommendedName>
</protein>
<dbReference type="SUPFAM" id="SSF51110">
    <property type="entry name" value="alpha-D-mannose-specific plant lectins"/>
    <property type="match status" value="1"/>
</dbReference>
<evidence type="ECO:0000313" key="22">
    <source>
        <dbReference type="Proteomes" id="UP001054889"/>
    </source>
</evidence>
<evidence type="ECO:0000256" key="16">
    <source>
        <dbReference type="PROSITE-ProRule" id="PRU10141"/>
    </source>
</evidence>
<evidence type="ECO:0000256" key="14">
    <source>
        <dbReference type="ARBA" id="ARBA00047899"/>
    </source>
</evidence>
<dbReference type="GO" id="GO:0005524">
    <property type="term" value="F:ATP binding"/>
    <property type="evidence" value="ECO:0007669"/>
    <property type="project" value="UniProtKB-UniRule"/>
</dbReference>
<feature type="domain" description="Protein kinase" evidence="18">
    <location>
        <begin position="480"/>
        <end position="640"/>
    </location>
</feature>
<dbReference type="Proteomes" id="UP001054889">
    <property type="component" value="Unassembled WGS sequence"/>
</dbReference>
<keyword evidence="6" id="KW-0732">Signal</keyword>
<dbReference type="SUPFAM" id="SSF56112">
    <property type="entry name" value="Protein kinase-like (PK-like)"/>
    <property type="match status" value="1"/>
</dbReference>
<comment type="catalytic activity">
    <reaction evidence="15">
        <text>L-seryl-[protein] + ATP = O-phospho-L-seryl-[protein] + ADP + H(+)</text>
        <dbReference type="Rhea" id="RHEA:17989"/>
        <dbReference type="Rhea" id="RHEA-COMP:9863"/>
        <dbReference type="Rhea" id="RHEA-COMP:11604"/>
        <dbReference type="ChEBI" id="CHEBI:15378"/>
        <dbReference type="ChEBI" id="CHEBI:29999"/>
        <dbReference type="ChEBI" id="CHEBI:30616"/>
        <dbReference type="ChEBI" id="CHEBI:83421"/>
        <dbReference type="ChEBI" id="CHEBI:456216"/>
        <dbReference type="EC" id="2.7.11.1"/>
    </reaction>
</comment>
<evidence type="ECO:0000256" key="13">
    <source>
        <dbReference type="ARBA" id="ARBA00023170"/>
    </source>
</evidence>
<evidence type="ECO:0000256" key="11">
    <source>
        <dbReference type="ARBA" id="ARBA00023136"/>
    </source>
</evidence>
<dbReference type="Pfam" id="PF08276">
    <property type="entry name" value="PAN_2"/>
    <property type="match status" value="1"/>
</dbReference>
<evidence type="ECO:0000256" key="7">
    <source>
        <dbReference type="ARBA" id="ARBA00022741"/>
    </source>
</evidence>
<dbReference type="CDD" id="cd01098">
    <property type="entry name" value="PAN_AP_plant"/>
    <property type="match status" value="1"/>
</dbReference>
<evidence type="ECO:0000256" key="8">
    <source>
        <dbReference type="ARBA" id="ARBA00022777"/>
    </source>
</evidence>
<dbReference type="SMART" id="SM00108">
    <property type="entry name" value="B_lectin"/>
    <property type="match status" value="1"/>
</dbReference>
<dbReference type="FunFam" id="1.10.510.10:FF:001424">
    <property type="entry name" value="Protein kinase superfamily protein"/>
    <property type="match status" value="1"/>
</dbReference>
<gene>
    <name evidence="21" type="primary">ga04747</name>
    <name evidence="21" type="ORF">PR202_ga04747</name>
</gene>
<feature type="domain" description="Apple" evidence="20">
    <location>
        <begin position="319"/>
        <end position="399"/>
    </location>
</feature>
<keyword evidence="4" id="KW-0808">Transferase</keyword>
<evidence type="ECO:0000256" key="9">
    <source>
        <dbReference type="ARBA" id="ARBA00022840"/>
    </source>
</evidence>
<comment type="subcellular location">
    <subcellularLocation>
        <location evidence="1">Membrane</location>
        <topology evidence="1">Single-pass type I membrane protein</topology>
    </subcellularLocation>
</comment>
<keyword evidence="22" id="KW-1185">Reference proteome</keyword>
<dbReference type="PROSITE" id="PS50011">
    <property type="entry name" value="PROTEIN_KINASE_DOM"/>
    <property type="match status" value="1"/>
</dbReference>
<evidence type="ECO:0000259" key="18">
    <source>
        <dbReference type="PROSITE" id="PS50011"/>
    </source>
</evidence>
<keyword evidence="8" id="KW-0418">Kinase</keyword>
<dbReference type="GO" id="GO:0016020">
    <property type="term" value="C:membrane"/>
    <property type="evidence" value="ECO:0007669"/>
    <property type="project" value="UniProtKB-SubCell"/>
</dbReference>
<accession>A0AAV5BST0</accession>
<sequence>MMAAGRPLSGDRKLVSRGGKFALGFFKPAGISEEGAVDRWYVGIWYHKIPVRTPVWVANRDRPVSDPAASRLTIAPDGNLVMLDPSGSSAWSTNASARSFANVVVAVLLDTGNLVLAPSSNASDVLWQSFDHVGDTWLPGAKVRRDKVTGLFHGMTSWKSYGDPALGAYTLQLDPTGAPRYMLLRKRNGTLAYYTGIGDWNGLTFPGDAGYSFSFVDNDRDSYFAYGFVDNSIMYRFVMDVFGQVKGLVWVEDTQAWNQVFAVPMRQCDVPQRCGAFGVCTEGAPTVCRCLEGFSPRDVAGWSLGDYSGGCVRNTELQCGDSADRLKEKDSFFLMYYHVSRRLPDNGDRGVAAGASSSGDCEQACRVDCACSAYAYKRNCILWQNDLLNLEDTYFKREADVGDLYIRLATSSEPPVPGVRNYKRRTDEITVGAFAIVCLVVVTSVIIVGTTMSRRRAKKVQCLEGCVASFTYRELKSFTNKFSDKLGGGAFGSVFRGQLPDRTTTIAVKKLEGLRQGEKQFRAEVSTLGTIHHVNLIRLLGFCSGSGDRNKLLVYEYMSNGSLDRHLFGATPHALSWRTRYQVAVGVAKGLCYLHDKCRDCIIHCDVKPENVLLDVAFEPKIADFGLAKLMGRPRFQRAC</sequence>
<evidence type="ECO:0000256" key="12">
    <source>
        <dbReference type="ARBA" id="ARBA00023157"/>
    </source>
</evidence>
<dbReference type="FunFam" id="3.30.200.20:FF:000178">
    <property type="entry name" value="serine/threonine-protein kinase PBS1-like"/>
    <property type="match status" value="1"/>
</dbReference>
<keyword evidence="7 16" id="KW-0547">Nucleotide-binding</keyword>
<dbReference type="InterPro" id="IPR001480">
    <property type="entry name" value="Bulb-type_lectin_dom"/>
</dbReference>
<dbReference type="EC" id="2.7.11.1" evidence="2"/>
<dbReference type="Pfam" id="PF01453">
    <property type="entry name" value="B_lectin"/>
    <property type="match status" value="1"/>
</dbReference>
<evidence type="ECO:0000256" key="15">
    <source>
        <dbReference type="ARBA" id="ARBA00048679"/>
    </source>
</evidence>
<proteinExistence type="predicted"/>
<evidence type="ECO:0000313" key="21">
    <source>
        <dbReference type="EMBL" id="GJM88658.1"/>
    </source>
</evidence>
<dbReference type="PANTHER" id="PTHR47974">
    <property type="entry name" value="OS07G0415500 PROTEIN"/>
    <property type="match status" value="1"/>
</dbReference>
<dbReference type="GO" id="GO:0048544">
    <property type="term" value="P:recognition of pollen"/>
    <property type="evidence" value="ECO:0007669"/>
    <property type="project" value="InterPro"/>
</dbReference>
<dbReference type="PROSITE" id="PS50948">
    <property type="entry name" value="PAN"/>
    <property type="match status" value="1"/>
</dbReference>
<keyword evidence="9 16" id="KW-0067">ATP-binding</keyword>
<evidence type="ECO:0000256" key="1">
    <source>
        <dbReference type="ARBA" id="ARBA00004479"/>
    </source>
</evidence>
<organism evidence="21 22">
    <name type="scientific">Eleusine coracana subsp. coracana</name>
    <dbReference type="NCBI Taxonomy" id="191504"/>
    <lineage>
        <taxon>Eukaryota</taxon>
        <taxon>Viridiplantae</taxon>
        <taxon>Streptophyta</taxon>
        <taxon>Embryophyta</taxon>
        <taxon>Tracheophyta</taxon>
        <taxon>Spermatophyta</taxon>
        <taxon>Magnoliopsida</taxon>
        <taxon>Liliopsida</taxon>
        <taxon>Poales</taxon>
        <taxon>Poaceae</taxon>
        <taxon>PACMAD clade</taxon>
        <taxon>Chloridoideae</taxon>
        <taxon>Cynodonteae</taxon>
        <taxon>Eleusininae</taxon>
        <taxon>Eleusine</taxon>
    </lineage>
</organism>
<reference evidence="21" key="1">
    <citation type="journal article" date="2018" name="DNA Res.">
        <title>Multiple hybrid de novo genome assembly of finger millet, an orphan allotetraploid crop.</title>
        <authorList>
            <person name="Hatakeyama M."/>
            <person name="Aluri S."/>
            <person name="Balachadran M.T."/>
            <person name="Sivarajan S.R."/>
            <person name="Patrignani A."/>
            <person name="Gruter S."/>
            <person name="Poveda L."/>
            <person name="Shimizu-Inatsugi R."/>
            <person name="Baeten J."/>
            <person name="Francoijs K.J."/>
            <person name="Nataraja K.N."/>
            <person name="Reddy Y.A.N."/>
            <person name="Phadnis S."/>
            <person name="Ravikumar R.L."/>
            <person name="Schlapbach R."/>
            <person name="Sreeman S.M."/>
            <person name="Shimizu K.K."/>
        </authorList>
    </citation>
    <scope>NUCLEOTIDE SEQUENCE</scope>
</reference>
<keyword evidence="3" id="KW-0723">Serine/threonine-protein kinase</keyword>